<dbReference type="EMBL" id="SEOQ01000350">
    <property type="protein sequence ID" value="TFY65086.1"/>
    <property type="molecule type" value="Genomic_DNA"/>
</dbReference>
<keyword evidence="3" id="KW-1185">Reference proteome</keyword>
<keyword evidence="1" id="KW-1133">Transmembrane helix</keyword>
<gene>
    <name evidence="2" type="ORF">EVG20_g5723</name>
</gene>
<organism evidence="2 3">
    <name type="scientific">Dentipellis fragilis</name>
    <dbReference type="NCBI Taxonomy" id="205917"/>
    <lineage>
        <taxon>Eukaryota</taxon>
        <taxon>Fungi</taxon>
        <taxon>Dikarya</taxon>
        <taxon>Basidiomycota</taxon>
        <taxon>Agaricomycotina</taxon>
        <taxon>Agaricomycetes</taxon>
        <taxon>Russulales</taxon>
        <taxon>Hericiaceae</taxon>
        <taxon>Dentipellis</taxon>
    </lineage>
</organism>
<comment type="caution">
    <text evidence="2">The sequence shown here is derived from an EMBL/GenBank/DDBJ whole genome shotgun (WGS) entry which is preliminary data.</text>
</comment>
<feature type="transmembrane region" description="Helical" evidence="1">
    <location>
        <begin position="162"/>
        <end position="187"/>
    </location>
</feature>
<feature type="transmembrane region" description="Helical" evidence="1">
    <location>
        <begin position="65"/>
        <end position="85"/>
    </location>
</feature>
<evidence type="ECO:0000313" key="2">
    <source>
        <dbReference type="EMBL" id="TFY65086.1"/>
    </source>
</evidence>
<keyword evidence="1" id="KW-0812">Transmembrane</keyword>
<dbReference type="Proteomes" id="UP000298327">
    <property type="component" value="Unassembled WGS sequence"/>
</dbReference>
<feature type="transmembrane region" description="Helical" evidence="1">
    <location>
        <begin position="30"/>
        <end position="53"/>
    </location>
</feature>
<dbReference type="AlphaFoldDB" id="A0A4Y9YR72"/>
<feature type="transmembrane region" description="Helical" evidence="1">
    <location>
        <begin position="199"/>
        <end position="218"/>
    </location>
</feature>
<evidence type="ECO:0000313" key="3">
    <source>
        <dbReference type="Proteomes" id="UP000298327"/>
    </source>
</evidence>
<keyword evidence="1" id="KW-0472">Membrane</keyword>
<proteinExistence type="predicted"/>
<dbReference type="OrthoDB" id="10358689at2759"/>
<reference evidence="2 3" key="1">
    <citation type="submission" date="2019-02" db="EMBL/GenBank/DDBJ databases">
        <title>Genome sequencing of the rare red list fungi Dentipellis fragilis.</title>
        <authorList>
            <person name="Buettner E."/>
            <person name="Kellner H."/>
        </authorList>
    </citation>
    <scope>NUCLEOTIDE SEQUENCE [LARGE SCALE GENOMIC DNA]</scope>
    <source>
        <strain evidence="2 3">DSM 105465</strain>
    </source>
</reference>
<sequence length="300" mass="33257">MLRHQYLVPSPPGHRDANRVSMQDFLELDMAALMGMVLASIVYGLFSALFVVVMSRTSRRWRIRIAAVCAFALATACMGLQIQQIIAALHGERYAKWADVTVRDIYVVLNWTANFILLWRIYTISPSRTLKIYIIPAALMFLASLIFGLLSILQITKRVWVLAFRASDLCTNAVLASNLVLIFHTHFRSAPQHLLREPIFFATALSAASSIAFLICVLTGSSNAFPALAQVQVFAAMLALIPPRPDSRRSETDSLPSLTCSPNVRTSSYFSDCVNVTVSMPPQAVVRLSDAKAQELHWGV</sequence>
<evidence type="ECO:0000256" key="1">
    <source>
        <dbReference type="SAM" id="Phobius"/>
    </source>
</evidence>
<protein>
    <submittedName>
        <fullName evidence="2">Uncharacterized protein</fullName>
    </submittedName>
</protein>
<feature type="transmembrane region" description="Helical" evidence="1">
    <location>
        <begin position="134"/>
        <end position="156"/>
    </location>
</feature>
<accession>A0A4Y9YR72</accession>
<name>A0A4Y9YR72_9AGAM</name>